<comment type="caution">
    <text evidence="2">The sequence shown here is derived from an EMBL/GenBank/DDBJ whole genome shotgun (WGS) entry which is preliminary data.</text>
</comment>
<dbReference type="Gene3D" id="3.30.70.1290">
    <property type="entry name" value="Transposase IS200-like"/>
    <property type="match status" value="1"/>
</dbReference>
<dbReference type="Pfam" id="PF01797">
    <property type="entry name" value="Y1_Tnp"/>
    <property type="match status" value="1"/>
</dbReference>
<reference evidence="2 3" key="1">
    <citation type="submission" date="2017-09" db="EMBL/GenBank/DDBJ databases">
        <title>Depth-based differentiation of microbial function through sediment-hosted aquifers and enrichment of novel symbionts in the deep terrestrial subsurface.</title>
        <authorList>
            <person name="Probst A.J."/>
            <person name="Ladd B."/>
            <person name="Jarett J.K."/>
            <person name="Geller-Mcgrath D.E."/>
            <person name="Sieber C.M."/>
            <person name="Emerson J.B."/>
            <person name="Anantharaman K."/>
            <person name="Thomas B.C."/>
            <person name="Malmstrom R."/>
            <person name="Stieglmeier M."/>
            <person name="Klingl A."/>
            <person name="Woyke T."/>
            <person name="Ryan C.M."/>
            <person name="Banfield J.F."/>
        </authorList>
    </citation>
    <scope>NUCLEOTIDE SEQUENCE [LARGE SCALE GENOMIC DNA]</scope>
    <source>
        <strain evidence="2">CG11_big_fil_rev_8_21_14_0_20_42_13</strain>
    </source>
</reference>
<dbReference type="SMART" id="SM01321">
    <property type="entry name" value="Y1_Tnp"/>
    <property type="match status" value="1"/>
</dbReference>
<feature type="domain" description="Transposase IS200-like" evidence="1">
    <location>
        <begin position="24"/>
        <end position="138"/>
    </location>
</feature>
<proteinExistence type="predicted"/>
<protein>
    <recommendedName>
        <fullName evidence="1">Transposase IS200-like domain-containing protein</fullName>
    </recommendedName>
</protein>
<dbReference type="PANTHER" id="PTHR34322">
    <property type="entry name" value="TRANSPOSASE, Y1_TNP DOMAIN-CONTAINING"/>
    <property type="match status" value="1"/>
</dbReference>
<dbReference type="Proteomes" id="UP000229641">
    <property type="component" value="Unassembled WGS sequence"/>
</dbReference>
<dbReference type="InterPro" id="IPR036515">
    <property type="entry name" value="Transposase_17_sf"/>
</dbReference>
<accession>A0A2H0LX38</accession>
<name>A0A2H0LX38_9BACT</name>
<dbReference type="AlphaFoldDB" id="A0A2H0LX38"/>
<evidence type="ECO:0000259" key="1">
    <source>
        <dbReference type="SMART" id="SM01321"/>
    </source>
</evidence>
<organism evidence="2 3">
    <name type="scientific">Candidatus Ghiorseimicrobium undicola</name>
    <dbReference type="NCBI Taxonomy" id="1974746"/>
    <lineage>
        <taxon>Bacteria</taxon>
        <taxon>Pseudomonadati</taxon>
        <taxon>Candidatus Omnitrophota</taxon>
        <taxon>Candidatus Ghiorseimicrobium</taxon>
    </lineage>
</organism>
<dbReference type="GO" id="GO:0004803">
    <property type="term" value="F:transposase activity"/>
    <property type="evidence" value="ECO:0007669"/>
    <property type="project" value="InterPro"/>
</dbReference>
<dbReference type="PANTHER" id="PTHR34322:SF2">
    <property type="entry name" value="TRANSPOSASE IS200-LIKE DOMAIN-CONTAINING PROTEIN"/>
    <property type="match status" value="1"/>
</dbReference>
<dbReference type="InterPro" id="IPR002686">
    <property type="entry name" value="Transposase_17"/>
</dbReference>
<evidence type="ECO:0000313" key="3">
    <source>
        <dbReference type="Proteomes" id="UP000229641"/>
    </source>
</evidence>
<evidence type="ECO:0000313" key="2">
    <source>
        <dbReference type="EMBL" id="PIQ88937.1"/>
    </source>
</evidence>
<dbReference type="SUPFAM" id="SSF143422">
    <property type="entry name" value="Transposase IS200-like"/>
    <property type="match status" value="1"/>
</dbReference>
<dbReference type="EMBL" id="PCWA01000082">
    <property type="protein sequence ID" value="PIQ88937.1"/>
    <property type="molecule type" value="Genomic_DNA"/>
</dbReference>
<sequence>MDILDLAEQGRLKRVFLTRNKLNQAGIACHITQHACGSEPLFIEEGDRLYFLNLLKSSSQHYGLELFAFCLMPNHLHLLLQATKDNLPRAMGSIFQAYAIYFNKKYKRKGHVFSGAYRQAICLDERYFIAASAYIHLNPYRAGITDDFQAYRWSSCSLYTTQIKETFMNYRYILAFLDDDISKAQEIYAELLNVMANSDIGITEDKNFLSAAFKQKALRIVEGFGKFKKDNQFSQGMLSDREIENKINELKTKKRLRSSEGREARKFLIRQLKARGYKVSEIAEILTLSRQAISNTLNSKA</sequence>
<dbReference type="GO" id="GO:0003677">
    <property type="term" value="F:DNA binding"/>
    <property type="evidence" value="ECO:0007669"/>
    <property type="project" value="InterPro"/>
</dbReference>
<dbReference type="GO" id="GO:0006313">
    <property type="term" value="P:DNA transposition"/>
    <property type="evidence" value="ECO:0007669"/>
    <property type="project" value="InterPro"/>
</dbReference>
<gene>
    <name evidence="2" type="ORF">COV72_05700</name>
</gene>